<dbReference type="GO" id="GO:0046983">
    <property type="term" value="F:protein dimerization activity"/>
    <property type="evidence" value="ECO:0007669"/>
    <property type="project" value="InterPro"/>
</dbReference>
<gene>
    <name evidence="7" type="ORF">BWQ96_05271</name>
</gene>
<keyword evidence="8" id="KW-1185">Reference proteome</keyword>
<evidence type="ECO:0000256" key="4">
    <source>
        <dbReference type="PIRSR" id="PIRSR005739-1"/>
    </source>
</evidence>
<dbReference type="InterPro" id="IPR029063">
    <property type="entry name" value="SAM-dependent_MTases_sf"/>
</dbReference>
<accession>A0A2V3IS74</accession>
<sequence length="347" mass="38396">MSEKPELPDPTPILELGSAFAASRVLLTAIELDLFTLLSRSPLTASEIAEKLGLHPRAVPDFPDTLLALDVITREGDGPEARYANSELSAHYLVKGSPAYRGDFFEMCGKRLYIFWGHLTEALQTGRRQNEGHPRSGGKELWKGIYENDEKLKGFIAAMSANNTAAHRVFAKTFDWTNVSTHLDVGGASGQLSCEVAKANPGVRSTTFDLERVSRIAMRNIEAQALSGKVEVMPGSFWEDWKCAKVDVVTMGQILHDYSLPKKMELLKKAYEALNQGGRFVALELLIEDDRRGSVPALLMSLNMIVETGLGFDFSVKEFDVWAKKVGFTRTERLELLPPMGAVVAYK</sequence>
<evidence type="ECO:0000256" key="2">
    <source>
        <dbReference type="ARBA" id="ARBA00022679"/>
    </source>
</evidence>
<evidence type="ECO:0000259" key="6">
    <source>
        <dbReference type="Pfam" id="PF08100"/>
    </source>
</evidence>
<dbReference type="InterPro" id="IPR016461">
    <property type="entry name" value="COMT-like"/>
</dbReference>
<dbReference type="STRING" id="448386.A0A2V3IS74"/>
<evidence type="ECO:0000313" key="8">
    <source>
        <dbReference type="Proteomes" id="UP000247409"/>
    </source>
</evidence>
<keyword evidence="2 7" id="KW-0808">Transferase</keyword>
<dbReference type="Proteomes" id="UP000247409">
    <property type="component" value="Unassembled WGS sequence"/>
</dbReference>
<dbReference type="PROSITE" id="PS51683">
    <property type="entry name" value="SAM_OMT_II"/>
    <property type="match status" value="1"/>
</dbReference>
<dbReference type="InterPro" id="IPR036390">
    <property type="entry name" value="WH_DNA-bd_sf"/>
</dbReference>
<dbReference type="EMBL" id="NBIV01000076">
    <property type="protein sequence ID" value="PXF44971.1"/>
    <property type="molecule type" value="Genomic_DNA"/>
</dbReference>
<dbReference type="SUPFAM" id="SSF46785">
    <property type="entry name" value="Winged helix' DNA-binding domain"/>
    <property type="match status" value="1"/>
</dbReference>
<comment type="caution">
    <text evidence="7">The sequence shown here is derived from an EMBL/GenBank/DDBJ whole genome shotgun (WGS) entry which is preliminary data.</text>
</comment>
<dbReference type="InterPro" id="IPR012967">
    <property type="entry name" value="COMT_dimerisation"/>
</dbReference>
<dbReference type="Pfam" id="PF08100">
    <property type="entry name" value="Dimerisation"/>
    <property type="match status" value="1"/>
</dbReference>
<dbReference type="Gene3D" id="1.10.10.10">
    <property type="entry name" value="Winged helix-like DNA-binding domain superfamily/Winged helix DNA-binding domain"/>
    <property type="match status" value="1"/>
</dbReference>
<dbReference type="OrthoDB" id="4127at2759"/>
<feature type="domain" description="O-methyltransferase C-terminal" evidence="5">
    <location>
        <begin position="116"/>
        <end position="328"/>
    </location>
</feature>
<evidence type="ECO:0000256" key="1">
    <source>
        <dbReference type="ARBA" id="ARBA00022603"/>
    </source>
</evidence>
<dbReference type="InterPro" id="IPR001077">
    <property type="entry name" value="COMT_C"/>
</dbReference>
<dbReference type="GO" id="GO:0008171">
    <property type="term" value="F:O-methyltransferase activity"/>
    <property type="evidence" value="ECO:0007669"/>
    <property type="project" value="InterPro"/>
</dbReference>
<keyword evidence="1" id="KW-0489">Methyltransferase</keyword>
<dbReference type="InterPro" id="IPR036388">
    <property type="entry name" value="WH-like_DNA-bd_sf"/>
</dbReference>
<dbReference type="GO" id="GO:0032259">
    <property type="term" value="P:methylation"/>
    <property type="evidence" value="ECO:0007669"/>
    <property type="project" value="UniProtKB-KW"/>
</dbReference>
<feature type="domain" description="O-methyltransferase dimerisation" evidence="6">
    <location>
        <begin position="15"/>
        <end position="94"/>
    </location>
</feature>
<dbReference type="PANTHER" id="PTHR43712">
    <property type="entry name" value="PUTATIVE (AFU_ORTHOLOGUE AFUA_4G14580)-RELATED"/>
    <property type="match status" value="1"/>
</dbReference>
<reference evidence="7 8" key="1">
    <citation type="journal article" date="2018" name="Mol. Biol. Evol.">
        <title>Analysis of the draft genome of the red seaweed Gracilariopsis chorda provides insights into genome size evolution in Rhodophyta.</title>
        <authorList>
            <person name="Lee J."/>
            <person name="Yang E.C."/>
            <person name="Graf L."/>
            <person name="Yang J.H."/>
            <person name="Qiu H."/>
            <person name="Zel Zion U."/>
            <person name="Chan C.X."/>
            <person name="Stephens T.G."/>
            <person name="Weber A.P.M."/>
            <person name="Boo G.H."/>
            <person name="Boo S.M."/>
            <person name="Kim K.M."/>
            <person name="Shin Y."/>
            <person name="Jung M."/>
            <person name="Lee S.J."/>
            <person name="Yim H.S."/>
            <person name="Lee J.H."/>
            <person name="Bhattacharya D."/>
            <person name="Yoon H.S."/>
        </authorList>
    </citation>
    <scope>NUCLEOTIDE SEQUENCE [LARGE SCALE GENOMIC DNA]</scope>
    <source>
        <strain evidence="7 8">SKKU-2015</strain>
        <tissue evidence="7">Whole body</tissue>
    </source>
</reference>
<name>A0A2V3IS74_9FLOR</name>
<dbReference type="PIRSF" id="PIRSF005739">
    <property type="entry name" value="O-mtase"/>
    <property type="match status" value="1"/>
</dbReference>
<dbReference type="Pfam" id="PF00891">
    <property type="entry name" value="Methyltransf_2"/>
    <property type="match status" value="1"/>
</dbReference>
<evidence type="ECO:0000259" key="5">
    <source>
        <dbReference type="Pfam" id="PF00891"/>
    </source>
</evidence>
<protein>
    <submittedName>
        <fullName evidence="7">Tetracenomycin polyketide synthesis 8-O-methyl transferase TcmO</fullName>
    </submittedName>
</protein>
<proteinExistence type="predicted"/>
<evidence type="ECO:0000256" key="3">
    <source>
        <dbReference type="ARBA" id="ARBA00022691"/>
    </source>
</evidence>
<organism evidence="7 8">
    <name type="scientific">Gracilariopsis chorda</name>
    <dbReference type="NCBI Taxonomy" id="448386"/>
    <lineage>
        <taxon>Eukaryota</taxon>
        <taxon>Rhodophyta</taxon>
        <taxon>Florideophyceae</taxon>
        <taxon>Rhodymeniophycidae</taxon>
        <taxon>Gracilariales</taxon>
        <taxon>Gracilariaceae</taxon>
        <taxon>Gracilariopsis</taxon>
    </lineage>
</organism>
<keyword evidence="3" id="KW-0949">S-adenosyl-L-methionine</keyword>
<dbReference type="SUPFAM" id="SSF53335">
    <property type="entry name" value="S-adenosyl-L-methionine-dependent methyltransferases"/>
    <property type="match status" value="1"/>
</dbReference>
<dbReference type="AlphaFoldDB" id="A0A2V3IS74"/>
<evidence type="ECO:0000313" key="7">
    <source>
        <dbReference type="EMBL" id="PXF44971.1"/>
    </source>
</evidence>
<dbReference type="PANTHER" id="PTHR43712:SF2">
    <property type="entry name" value="O-METHYLTRANSFERASE CICE"/>
    <property type="match status" value="1"/>
</dbReference>
<dbReference type="Gene3D" id="3.40.50.150">
    <property type="entry name" value="Vaccinia Virus protein VP39"/>
    <property type="match status" value="1"/>
</dbReference>
<feature type="active site" description="Proton acceptor" evidence="4">
    <location>
        <position position="256"/>
    </location>
</feature>